<keyword evidence="2 6" id="KW-0812">Transmembrane</keyword>
<dbReference type="InterPro" id="IPR050186">
    <property type="entry name" value="TPT_transporter"/>
</dbReference>
<dbReference type="InParanoid" id="A0A2V0PMZ3"/>
<dbReference type="FunCoup" id="A0A2V0PMZ3">
    <property type="interactions" value="309"/>
</dbReference>
<evidence type="ECO:0000256" key="5">
    <source>
        <dbReference type="SAM" id="MobiDB-lite"/>
    </source>
</evidence>
<keyword evidence="4 6" id="KW-0472">Membrane</keyword>
<feature type="transmembrane region" description="Helical" evidence="6">
    <location>
        <begin position="118"/>
        <end position="136"/>
    </location>
</feature>
<comment type="subcellular location">
    <subcellularLocation>
        <location evidence="1">Membrane</location>
        <topology evidence="1">Multi-pass membrane protein</topology>
    </subcellularLocation>
</comment>
<dbReference type="GO" id="GO:0016020">
    <property type="term" value="C:membrane"/>
    <property type="evidence" value="ECO:0007669"/>
    <property type="project" value="UniProtKB-SubCell"/>
</dbReference>
<proteinExistence type="predicted"/>
<feature type="transmembrane region" description="Helical" evidence="6">
    <location>
        <begin position="85"/>
        <end position="106"/>
    </location>
</feature>
<accession>A0A2V0PMZ3</accession>
<gene>
    <name evidence="7" type="ORF">Rsub_11163</name>
</gene>
<feature type="transmembrane region" description="Helical" evidence="6">
    <location>
        <begin position="321"/>
        <end position="338"/>
    </location>
</feature>
<feature type="transmembrane region" description="Helical" evidence="6">
    <location>
        <begin position="263"/>
        <end position="282"/>
    </location>
</feature>
<comment type="caution">
    <text evidence="7">The sequence shown here is derived from an EMBL/GenBank/DDBJ whole genome shotgun (WGS) entry which is preliminary data.</text>
</comment>
<dbReference type="EMBL" id="BDRX01000134">
    <property type="protein sequence ID" value="GBF98757.1"/>
    <property type="molecule type" value="Genomic_DNA"/>
</dbReference>
<protein>
    <recommendedName>
        <fullName evidence="9">Sugar phosphate transporter domain-containing protein</fullName>
    </recommendedName>
</protein>
<feature type="transmembrane region" description="Helical" evidence="6">
    <location>
        <begin position="148"/>
        <end position="166"/>
    </location>
</feature>
<evidence type="ECO:0000256" key="2">
    <source>
        <dbReference type="ARBA" id="ARBA00022692"/>
    </source>
</evidence>
<reference evidence="7 8" key="1">
    <citation type="journal article" date="2018" name="Sci. Rep.">
        <title>Raphidocelis subcapitata (=Pseudokirchneriella subcapitata) provides an insight into genome evolution and environmental adaptations in the Sphaeropleales.</title>
        <authorList>
            <person name="Suzuki S."/>
            <person name="Yamaguchi H."/>
            <person name="Nakajima N."/>
            <person name="Kawachi M."/>
        </authorList>
    </citation>
    <scope>NUCLEOTIDE SEQUENCE [LARGE SCALE GENOMIC DNA]</scope>
    <source>
        <strain evidence="7 8">NIES-35</strain>
    </source>
</reference>
<evidence type="ECO:0000313" key="8">
    <source>
        <dbReference type="Proteomes" id="UP000247498"/>
    </source>
</evidence>
<dbReference type="PANTHER" id="PTHR11132">
    <property type="entry name" value="SOLUTE CARRIER FAMILY 35"/>
    <property type="match status" value="1"/>
</dbReference>
<evidence type="ECO:0000313" key="7">
    <source>
        <dbReference type="EMBL" id="GBF98757.1"/>
    </source>
</evidence>
<evidence type="ECO:0000256" key="3">
    <source>
        <dbReference type="ARBA" id="ARBA00022989"/>
    </source>
</evidence>
<feature type="transmembrane region" description="Helical" evidence="6">
    <location>
        <begin position="230"/>
        <end position="251"/>
    </location>
</feature>
<feature type="compositionally biased region" description="Basic and acidic residues" evidence="5">
    <location>
        <begin position="39"/>
        <end position="48"/>
    </location>
</feature>
<name>A0A2V0PMZ3_9CHLO</name>
<dbReference type="Proteomes" id="UP000247498">
    <property type="component" value="Unassembled WGS sequence"/>
</dbReference>
<feature type="transmembrane region" description="Helical" evidence="6">
    <location>
        <begin position="54"/>
        <end position="73"/>
    </location>
</feature>
<feature type="region of interest" description="Disordered" evidence="5">
    <location>
        <begin position="1"/>
        <end position="48"/>
    </location>
</feature>
<evidence type="ECO:0000256" key="1">
    <source>
        <dbReference type="ARBA" id="ARBA00004141"/>
    </source>
</evidence>
<feature type="transmembrane region" description="Helical" evidence="6">
    <location>
        <begin position="198"/>
        <end position="218"/>
    </location>
</feature>
<dbReference type="OrthoDB" id="417037at2759"/>
<evidence type="ECO:0008006" key="9">
    <source>
        <dbReference type="Google" id="ProtNLM"/>
    </source>
</evidence>
<organism evidence="7 8">
    <name type="scientific">Raphidocelis subcapitata</name>
    <dbReference type="NCBI Taxonomy" id="307507"/>
    <lineage>
        <taxon>Eukaryota</taxon>
        <taxon>Viridiplantae</taxon>
        <taxon>Chlorophyta</taxon>
        <taxon>core chlorophytes</taxon>
        <taxon>Chlorophyceae</taxon>
        <taxon>CS clade</taxon>
        <taxon>Sphaeropleales</taxon>
        <taxon>Selenastraceae</taxon>
        <taxon>Raphidocelis</taxon>
    </lineage>
</organism>
<evidence type="ECO:0000256" key="6">
    <source>
        <dbReference type="SAM" id="Phobius"/>
    </source>
</evidence>
<keyword evidence="3 6" id="KW-1133">Transmembrane helix</keyword>
<keyword evidence="8" id="KW-1185">Reference proteome</keyword>
<feature type="transmembrane region" description="Helical" evidence="6">
    <location>
        <begin position="294"/>
        <end position="315"/>
    </location>
</feature>
<evidence type="ECO:0000256" key="4">
    <source>
        <dbReference type="ARBA" id="ARBA00023136"/>
    </source>
</evidence>
<sequence length="365" mass="38554">MALSAPVNRPVIPGEDLEAARRPLLSPGSRTSPAPAMGEKPDKPSAAERHDPKLPLWVVLAYYTVASGSLLVINKVAVVQLPAPTFVLMLQTAFSAAAVAAAHAVGAVTVSRATRRQLLHFVPVVAGFVGTIYANIKVLQHSNVETFITFRSSTPLILAFCDYAFLGRALPSRRSWAALAALVLSAAGYAYYDRGFVVHAYVWVGVWYAFFTFEGVWVKHVCDTVPMSNWARVLYANAMSTPVLALGFFALRAERELLAHVDWRPAVLAPLGLSCAMGVAMSHASYLLRSHASATTAAVVGIVCKLLSVSLNLVIWDKHAGGRQLAFLLVGIFAAAAYRQAPLRAGGGGGGGGGGGSDSEKGAKG</sequence>
<feature type="transmembrane region" description="Helical" evidence="6">
    <location>
        <begin position="175"/>
        <end position="192"/>
    </location>
</feature>
<dbReference type="AlphaFoldDB" id="A0A2V0PMZ3"/>